<dbReference type="InterPro" id="IPR050833">
    <property type="entry name" value="Poly_Biosynth_Transport"/>
</dbReference>
<evidence type="ECO:0000256" key="3">
    <source>
        <dbReference type="ARBA" id="ARBA00022475"/>
    </source>
</evidence>
<feature type="transmembrane region" description="Helical" evidence="7">
    <location>
        <begin position="358"/>
        <end position="377"/>
    </location>
</feature>
<evidence type="ECO:0000313" key="9">
    <source>
        <dbReference type="EMBL" id="SQI35955.1"/>
    </source>
</evidence>
<accession>A0A2X4X8G2</accession>
<dbReference type="RefSeq" id="WP_062870285.1">
    <property type="nucleotide sequence ID" value="NZ_CAMITG010000003.1"/>
</dbReference>
<protein>
    <submittedName>
        <fullName evidence="9">Lipopolysaccharide biosynthesis protein wzxC</fullName>
    </submittedName>
    <submittedName>
        <fullName evidence="8">Oligosaccharide flippase family protein</fullName>
    </submittedName>
</protein>
<feature type="transmembrane region" description="Helical" evidence="7">
    <location>
        <begin position="286"/>
        <end position="307"/>
    </location>
</feature>
<comment type="similarity">
    <text evidence="2">Belongs to the polysaccharide synthase family.</text>
</comment>
<proteinExistence type="inferred from homology"/>
<dbReference type="PANTHER" id="PTHR30250">
    <property type="entry name" value="PST FAMILY PREDICTED COLANIC ACID TRANSPORTER"/>
    <property type="match status" value="1"/>
</dbReference>
<reference evidence="9 10" key="1">
    <citation type="submission" date="2018-06" db="EMBL/GenBank/DDBJ databases">
        <authorList>
            <consortium name="Pathogen Informatics"/>
            <person name="Doyle S."/>
        </authorList>
    </citation>
    <scope>NUCLEOTIDE SEQUENCE [LARGE SCALE GENOMIC DNA]</scope>
    <source>
        <strain evidence="9 10">NCTC12961</strain>
    </source>
</reference>
<reference evidence="8 11" key="2">
    <citation type="submission" date="2020-12" db="EMBL/GenBank/DDBJ databases">
        <title>FDA dAtabase for Regulatory Grade micrObial Sequences (FDA-ARGOS): Supporting development and validation of Infectious Disease Dx tests.</title>
        <authorList>
            <person name="Sproer C."/>
            <person name="Gronow S."/>
            <person name="Severitt S."/>
            <person name="Schroder I."/>
            <person name="Tallon L."/>
            <person name="Sadzewicz L."/>
            <person name="Zhao X."/>
            <person name="Boylan J."/>
            <person name="Ott S."/>
            <person name="Bowen H."/>
            <person name="Vavikolanu K."/>
            <person name="Mehta A."/>
            <person name="Aluvathingal J."/>
            <person name="Nadendla S."/>
            <person name="Lowell S."/>
            <person name="Myers T."/>
            <person name="Yan Y."/>
            <person name="Sichtig H."/>
        </authorList>
    </citation>
    <scope>NUCLEOTIDE SEQUENCE [LARGE SCALE GENOMIC DNA]</scope>
    <source>
        <strain evidence="8 11">FDAARGOS_907</strain>
    </source>
</reference>
<dbReference type="AlphaFoldDB" id="A0A2X4X8G2"/>
<keyword evidence="11" id="KW-1185">Reference proteome</keyword>
<feature type="transmembrane region" description="Helical" evidence="7">
    <location>
        <begin position="42"/>
        <end position="67"/>
    </location>
</feature>
<organism evidence="9 10">
    <name type="scientific">Serratia plymuthica</name>
    <dbReference type="NCBI Taxonomy" id="82996"/>
    <lineage>
        <taxon>Bacteria</taxon>
        <taxon>Pseudomonadati</taxon>
        <taxon>Pseudomonadota</taxon>
        <taxon>Gammaproteobacteria</taxon>
        <taxon>Enterobacterales</taxon>
        <taxon>Yersiniaceae</taxon>
        <taxon>Serratia</taxon>
    </lineage>
</organism>
<evidence type="ECO:0000256" key="4">
    <source>
        <dbReference type="ARBA" id="ARBA00022692"/>
    </source>
</evidence>
<comment type="subcellular location">
    <subcellularLocation>
        <location evidence="1">Cell membrane</location>
        <topology evidence="1">Multi-pass membrane protein</topology>
    </subcellularLocation>
</comment>
<evidence type="ECO:0000313" key="10">
    <source>
        <dbReference type="Proteomes" id="UP000248897"/>
    </source>
</evidence>
<dbReference type="PANTHER" id="PTHR30250:SF10">
    <property type="entry name" value="LIPOPOLYSACCHARIDE BIOSYNTHESIS PROTEIN WZXC"/>
    <property type="match status" value="1"/>
</dbReference>
<keyword evidence="6 7" id="KW-0472">Membrane</keyword>
<feature type="transmembrane region" description="Helical" evidence="7">
    <location>
        <begin position="111"/>
        <end position="129"/>
    </location>
</feature>
<keyword evidence="5 7" id="KW-1133">Transmembrane helix</keyword>
<dbReference type="GO" id="GO:0005886">
    <property type="term" value="C:plasma membrane"/>
    <property type="evidence" value="ECO:0007669"/>
    <property type="project" value="UniProtKB-SubCell"/>
</dbReference>
<evidence type="ECO:0000256" key="7">
    <source>
        <dbReference type="SAM" id="Phobius"/>
    </source>
</evidence>
<evidence type="ECO:0000313" key="8">
    <source>
        <dbReference type="EMBL" id="QPS21642.1"/>
    </source>
</evidence>
<dbReference type="EMBL" id="CP065673">
    <property type="protein sequence ID" value="QPS21642.1"/>
    <property type="molecule type" value="Genomic_DNA"/>
</dbReference>
<dbReference type="EMBL" id="LS483469">
    <property type="protein sequence ID" value="SQI35955.1"/>
    <property type="molecule type" value="Genomic_DNA"/>
</dbReference>
<evidence type="ECO:0000256" key="1">
    <source>
        <dbReference type="ARBA" id="ARBA00004651"/>
    </source>
</evidence>
<sequence length="451" mass="49655">MGNSNVIKKQAVWLLAGTVLAAVLQLAQLGIVARAFDAKQLGVLAIVNAVLMVAMVLQDMGMSSYLIHRQVLDKREQSTIFWVNVFFGLATGGLIIILAYPLSLFYKIHELGYLLCLVSVNFFILGAMSQYQAHFVKTKKLVLLAQVEMLAKVLSFLATIFLIIVMHFSIAAVIIGQFLNASFRLIFMLLFSEKSWHPTLQFCKKTFKAAVGYGSYQLGSQTINQLRTQADAFIIGKYLGPEFLGIYSLAKELILQPLKLLTPVINRLTLPRFAEKQHSTGELRALFLRSVSLIVNVSAAVYLSIGLGAYLGVRLLYGPGHEEVATLIPYMLLLGVLRPMGGLTGAISQANGSTKKEFVWNIWASIIVVIVVTLFLVGGNIALVAMSLSVAQVIMSIAVYPLFIKPVVGISFKEYFCSWIYTAVFCLVVIVAIDYFELGRVIYNGMISLLG</sequence>
<gene>
    <name evidence="9" type="primary">wzxC</name>
    <name evidence="8" type="ORF">I6G64_04285</name>
    <name evidence="9" type="ORF">NCTC12961_01968</name>
</gene>
<evidence type="ECO:0000256" key="2">
    <source>
        <dbReference type="ARBA" id="ARBA00007430"/>
    </source>
</evidence>
<dbReference type="Proteomes" id="UP000248897">
    <property type="component" value="Chromosome 1"/>
</dbReference>
<feature type="transmembrane region" description="Helical" evidence="7">
    <location>
        <begin position="327"/>
        <end position="346"/>
    </location>
</feature>
<keyword evidence="3" id="KW-1003">Cell membrane</keyword>
<feature type="transmembrane region" description="Helical" evidence="7">
    <location>
        <begin position="415"/>
        <end position="436"/>
    </location>
</feature>
<dbReference type="Proteomes" id="UP000594967">
    <property type="component" value="Chromosome"/>
</dbReference>
<evidence type="ECO:0000256" key="5">
    <source>
        <dbReference type="ARBA" id="ARBA00022989"/>
    </source>
</evidence>
<feature type="transmembrane region" description="Helical" evidence="7">
    <location>
        <begin position="141"/>
        <end position="164"/>
    </location>
</feature>
<feature type="transmembrane region" description="Helical" evidence="7">
    <location>
        <begin position="383"/>
        <end position="403"/>
    </location>
</feature>
<name>A0A2X4X8G2_SERPL</name>
<feature type="transmembrane region" description="Helical" evidence="7">
    <location>
        <begin position="12"/>
        <end position="36"/>
    </location>
</feature>
<evidence type="ECO:0000313" key="11">
    <source>
        <dbReference type="Proteomes" id="UP000594967"/>
    </source>
</evidence>
<feature type="transmembrane region" description="Helical" evidence="7">
    <location>
        <begin position="79"/>
        <end position="99"/>
    </location>
</feature>
<keyword evidence="4 7" id="KW-0812">Transmembrane</keyword>
<evidence type="ECO:0000256" key="6">
    <source>
        <dbReference type="ARBA" id="ARBA00023136"/>
    </source>
</evidence>
<dbReference type="Pfam" id="PF13440">
    <property type="entry name" value="Polysacc_synt_3"/>
    <property type="match status" value="1"/>
</dbReference>